<dbReference type="PANTHER" id="PTHR13239:SF4">
    <property type="entry name" value="AT25231P"/>
    <property type="match status" value="1"/>
</dbReference>
<feature type="region of interest" description="Disordered" evidence="1">
    <location>
        <begin position="406"/>
        <end position="438"/>
    </location>
</feature>
<dbReference type="SMART" id="SM01293">
    <property type="entry name" value="DUF3402"/>
    <property type="match status" value="1"/>
</dbReference>
<dbReference type="Pfam" id="PF11882">
    <property type="entry name" value="DUF3402"/>
    <property type="match status" value="2"/>
</dbReference>
<dbReference type="FunCoup" id="K0KIH5">
    <property type="interactions" value="33"/>
</dbReference>
<reference evidence="4 5" key="1">
    <citation type="journal article" date="2012" name="Eukaryot. Cell">
        <title>Draft genome sequence of Wickerhamomyces ciferrii NRRL Y-1031 F-60-10.</title>
        <authorList>
            <person name="Schneider J."/>
            <person name="Andrea H."/>
            <person name="Blom J."/>
            <person name="Jaenicke S."/>
            <person name="Ruckert C."/>
            <person name="Schorsch C."/>
            <person name="Szczepanowski R."/>
            <person name="Farwick M."/>
            <person name="Goesmann A."/>
            <person name="Puhler A."/>
            <person name="Schaffer S."/>
            <person name="Tauch A."/>
            <person name="Kohler T."/>
            <person name="Brinkrolf K."/>
        </authorList>
    </citation>
    <scope>NUCLEOTIDE SEQUENCE [LARGE SCALE GENOMIC DNA]</scope>
    <source>
        <strain evidence="5">ATCC 14091 / BCRC 22168 / CBS 111 / JCM 3599 / NBRC 0793 / NRRL Y-1031 F-60-10</strain>
    </source>
</reference>
<dbReference type="Pfam" id="PF07923">
    <property type="entry name" value="N1221"/>
    <property type="match status" value="1"/>
</dbReference>
<gene>
    <name evidence="4" type="ORF">BN7_497</name>
</gene>
<dbReference type="InterPro" id="IPR012486">
    <property type="entry name" value="Far11/STRP_N"/>
</dbReference>
<name>K0KIH5_WICCF</name>
<feature type="domain" description="Far11/STRP C-terminal" evidence="3">
    <location>
        <begin position="466"/>
        <end position="820"/>
    </location>
</feature>
<dbReference type="PANTHER" id="PTHR13239">
    <property type="entry name" value="PROTEIN REQUIRED FOR HYPHAL ANASTOMOSIS HAM-2"/>
    <property type="match status" value="1"/>
</dbReference>
<dbReference type="Proteomes" id="UP000009328">
    <property type="component" value="Unassembled WGS sequence"/>
</dbReference>
<accession>K0KIH5</accession>
<dbReference type="HOGENOM" id="CLU_003184_1_0_1"/>
<dbReference type="eggNOG" id="KOG3680">
    <property type="taxonomic scope" value="Eukaryota"/>
</dbReference>
<feature type="compositionally biased region" description="Low complexity" evidence="1">
    <location>
        <begin position="1"/>
        <end position="11"/>
    </location>
</feature>
<comment type="caution">
    <text evidence="4">The sequence shown here is derived from an EMBL/GenBank/DDBJ whole genome shotgun (WGS) entry which is preliminary data.</text>
</comment>
<dbReference type="GO" id="GO:0005829">
    <property type="term" value="C:cytosol"/>
    <property type="evidence" value="ECO:0007669"/>
    <property type="project" value="TreeGrafter"/>
</dbReference>
<dbReference type="InParanoid" id="K0KIH5"/>
<keyword evidence="5" id="KW-1185">Reference proteome</keyword>
<feature type="domain" description="Far11/STRP N-terminal" evidence="2">
    <location>
        <begin position="122"/>
        <end position="390"/>
    </location>
</feature>
<dbReference type="InterPro" id="IPR040185">
    <property type="entry name" value="Far11/STRP"/>
</dbReference>
<feature type="region of interest" description="Disordered" evidence="1">
    <location>
        <begin position="1"/>
        <end position="34"/>
    </location>
</feature>
<organism evidence="4 5">
    <name type="scientific">Wickerhamomyces ciferrii (strain ATCC 14091 / BCRC 22168 / CBS 111 / JCM 3599 / NBRC 0793 / NRRL Y-1031 F-60-10)</name>
    <name type="common">Yeast</name>
    <name type="synonym">Pichia ciferrii</name>
    <dbReference type="NCBI Taxonomy" id="1206466"/>
    <lineage>
        <taxon>Eukaryota</taxon>
        <taxon>Fungi</taxon>
        <taxon>Dikarya</taxon>
        <taxon>Ascomycota</taxon>
        <taxon>Saccharomycotina</taxon>
        <taxon>Saccharomycetes</taxon>
        <taxon>Phaffomycetales</taxon>
        <taxon>Wickerhamomycetaceae</taxon>
        <taxon>Wickerhamomyces</taxon>
    </lineage>
</organism>
<evidence type="ECO:0000259" key="3">
    <source>
        <dbReference type="SMART" id="SM01293"/>
    </source>
</evidence>
<evidence type="ECO:0000313" key="4">
    <source>
        <dbReference type="EMBL" id="CCH40963.1"/>
    </source>
</evidence>
<dbReference type="GO" id="GO:0007010">
    <property type="term" value="P:cytoskeleton organization"/>
    <property type="evidence" value="ECO:0007669"/>
    <property type="project" value="TreeGrafter"/>
</dbReference>
<dbReference type="InterPro" id="IPR021819">
    <property type="entry name" value="Far11/STRP_C"/>
</dbReference>
<dbReference type="STRING" id="1206466.K0KIH5"/>
<evidence type="ECO:0000313" key="5">
    <source>
        <dbReference type="Proteomes" id="UP000009328"/>
    </source>
</evidence>
<proteinExistence type="predicted"/>
<dbReference type="AlphaFoldDB" id="K0KIH5"/>
<dbReference type="SMART" id="SM01292">
    <property type="entry name" value="N1221"/>
    <property type="match status" value="1"/>
</dbReference>
<dbReference type="EMBL" id="CAIF01000008">
    <property type="protein sequence ID" value="CCH40963.1"/>
    <property type="molecule type" value="Genomic_DNA"/>
</dbReference>
<protein>
    <submittedName>
        <fullName evidence="4">Factor arrest protein 11</fullName>
    </submittedName>
</protein>
<sequence>MPSPESSESSPLRSGILHLNLGSPELRLPKSPESDIEHIRERFEGLERPGIEILQNQEDEESNDDIDMLNIDEVDQVRGEISDSNLAVDEEFQHSLNERANQFTPGSEGNSINTTSFPSIPKPKVDFVYGDNFSLSTEVNEWFTERELKQLPLFKRAFKSFTGSADFNSLDDIQKSALITILNEKLQHRDTTLNSLLCIVFISLGSYHAHSSIESHQAAIISNNRLLASKNLIPTLVKTIQKAIESLKGKKQPIAANSQILFLSTTILYLIISVHIYEPNGKVTSQLTEVNILLILVKFIDHWKWNSSPVLRIRNIISLFSKCLQYLFGDFEKRSEVKSVLQEKYGISKEKDTSKLTTTPLDYHTFRDDITSRYPALIPPPSTLPDNFENSSSLSQFLNISRTLDSHKANSSLPPPSGHISTPAPSPPSTPINKAAKTKRSYQVNQSYPFIYPTEETTNTLSSNIPKSIEEASHLCSSRLQDKLSLKQLWCERDNFMKQERGWTESNQDPNEEFDYYNDIFKNDEDVTALIILERVEKFYGDSLPYLSSLVHVILQVAVSATENNDSFNVEAFKRSNDTEQETIRIKDIALKKSIYSLILLLKWFKVSHILKFEYLSTLVYDSNFLGIMAHYLKSLGDSLYSRITYRSTDSIELSFWKNCGTIQEKDLTAATTPGVDVTFCFNLTSLLSIGSLVCHKKTQRIISLSEKDLAKFFKPFFLLINNSLWKPILKMVKDITPFNGRKWKSHNMDLISMVYLHLKPQLRDNWLSGRDLDGELKDAYGQEIALRAIVQFYHLRRYNERMHELGYKKQSHDFFTREIELIAVSES</sequence>
<evidence type="ECO:0000259" key="2">
    <source>
        <dbReference type="SMART" id="SM01292"/>
    </source>
</evidence>
<evidence type="ECO:0000256" key="1">
    <source>
        <dbReference type="SAM" id="MobiDB-lite"/>
    </source>
</evidence>